<protein>
    <submittedName>
        <fullName evidence="1">Esterase FrsA</fullName>
    </submittedName>
</protein>
<dbReference type="SUPFAM" id="SSF53474">
    <property type="entry name" value="alpha/beta-Hydrolases"/>
    <property type="match status" value="1"/>
</dbReference>
<dbReference type="InterPro" id="IPR010520">
    <property type="entry name" value="FrsA-like"/>
</dbReference>
<organism evidence="1 2">
    <name type="scientific">Pseudonocardia xishanensis</name>
    <dbReference type="NCBI Taxonomy" id="630995"/>
    <lineage>
        <taxon>Bacteria</taxon>
        <taxon>Bacillati</taxon>
        <taxon>Actinomycetota</taxon>
        <taxon>Actinomycetes</taxon>
        <taxon>Pseudonocardiales</taxon>
        <taxon>Pseudonocardiaceae</taxon>
        <taxon>Pseudonocardia</taxon>
    </lineage>
</organism>
<gene>
    <name evidence="1" type="primary">frsA</name>
    <name evidence="1" type="ORF">GCM10023175_08330</name>
</gene>
<evidence type="ECO:0000313" key="2">
    <source>
        <dbReference type="Proteomes" id="UP001501598"/>
    </source>
</evidence>
<dbReference type="Proteomes" id="UP001501598">
    <property type="component" value="Unassembled WGS sequence"/>
</dbReference>
<accession>A0ABP8RHE1</accession>
<keyword evidence="2" id="KW-1185">Reference proteome</keyword>
<dbReference type="EMBL" id="BAABGT010000013">
    <property type="protein sequence ID" value="GAA4538423.1"/>
    <property type="molecule type" value="Genomic_DNA"/>
</dbReference>
<dbReference type="Gene3D" id="3.40.50.1820">
    <property type="entry name" value="alpha/beta hydrolase"/>
    <property type="match status" value="1"/>
</dbReference>
<comment type="caution">
    <text evidence="1">The sequence shown here is derived from an EMBL/GenBank/DDBJ whole genome shotgun (WGS) entry which is preliminary data.</text>
</comment>
<dbReference type="Pfam" id="PF06500">
    <property type="entry name" value="FrsA-like"/>
    <property type="match status" value="1"/>
</dbReference>
<reference evidence="2" key="1">
    <citation type="journal article" date="2019" name="Int. J. Syst. Evol. Microbiol.">
        <title>The Global Catalogue of Microorganisms (GCM) 10K type strain sequencing project: providing services to taxonomists for standard genome sequencing and annotation.</title>
        <authorList>
            <consortium name="The Broad Institute Genomics Platform"/>
            <consortium name="The Broad Institute Genome Sequencing Center for Infectious Disease"/>
            <person name="Wu L."/>
            <person name="Ma J."/>
        </authorList>
    </citation>
    <scope>NUCLEOTIDE SEQUENCE [LARGE SCALE GENOMIC DNA]</scope>
    <source>
        <strain evidence="2">JCM 17906</strain>
    </source>
</reference>
<name>A0ABP8RHE1_9PSEU</name>
<proteinExistence type="predicted"/>
<sequence length="362" mass="39139">MTYQWPIDPADLFAERHPQMVKTGLPPEDIENVRSRVARMWADEPGGWVYEWSALGERYADRREHERAVLAFGWARFPAITDEHKRAAYRRQLEEYALASPNFPVGFERRVVDLPHQDGVVPIALHILTPPGATADTPVILTSGGADGWKTDLHDFFTQLALKSALPVVVFDIPGTGETDVPITLESVELVGQVIEYARGLGDGRVVHVGLSMGGFFSAATGLSGLPDGAVVCGGPVEATLAPGKHWAAGANHIIGNTLGFTSVPEPAELAKAMSALSLRPLLDRDDHVPMLAINGTEDVHIPLEDTLVFAGRRATEVVLLPDTGHCAVSKFDELEDRIIDWINRTFAVRPAADRATAGAAG</sequence>
<dbReference type="InterPro" id="IPR029058">
    <property type="entry name" value="AB_hydrolase_fold"/>
</dbReference>
<dbReference type="RefSeq" id="WP_345412852.1">
    <property type="nucleotide sequence ID" value="NZ_BAABGT010000013.1"/>
</dbReference>
<evidence type="ECO:0000313" key="1">
    <source>
        <dbReference type="EMBL" id="GAA4538423.1"/>
    </source>
</evidence>